<comment type="caution">
    <text evidence="2">The sequence shown here is derived from an EMBL/GenBank/DDBJ whole genome shotgun (WGS) entry which is preliminary data.</text>
</comment>
<protein>
    <submittedName>
        <fullName evidence="2">Uncharacterized protein</fullName>
    </submittedName>
</protein>
<sequence length="141" mass="16180">MMAAMAGCTGNDMKKEAEGLLDNAREQFGKGQYKEALATIDSLRKKCPEAIDERKAALRLYQEIELKRAQLNVENTDRALQKIESEYEQMKKTVEDLKSKGMATAEQLRNLTLTRVKRDSLKTVFDVECAKIKYINKRMKE</sequence>
<keyword evidence="3" id="KW-1185">Reference proteome</keyword>
<evidence type="ECO:0000256" key="1">
    <source>
        <dbReference type="SAM" id="Coils"/>
    </source>
</evidence>
<proteinExistence type="predicted"/>
<reference evidence="2 3" key="1">
    <citation type="submission" date="2015-06" db="EMBL/GenBank/DDBJ databases">
        <title>Prevotella sp. 109, sp. nov., a novel member of the family Prevotellaceae isolated from human faeces.</title>
        <authorList>
            <person name="Shkoporov A.N."/>
            <person name="Chaplin A.V."/>
            <person name="Kafarskaia L.I."/>
            <person name="Efimov B.A."/>
        </authorList>
    </citation>
    <scope>NUCLEOTIDE SEQUENCE [LARGE SCALE GENOMIC DNA]</scope>
    <source>
        <strain evidence="2 3">109</strain>
    </source>
</reference>
<dbReference type="EMBL" id="LFQU01000001">
    <property type="protein sequence ID" value="KOO69896.1"/>
    <property type="molecule type" value="Genomic_DNA"/>
</dbReference>
<name>A0A8E1R244_9BACT</name>
<gene>
    <name evidence="2" type="ORF">ACU52_00875</name>
</gene>
<dbReference type="Proteomes" id="UP000036951">
    <property type="component" value="Unassembled WGS sequence"/>
</dbReference>
<feature type="coiled-coil region" evidence="1">
    <location>
        <begin position="54"/>
        <end position="100"/>
    </location>
</feature>
<evidence type="ECO:0000313" key="2">
    <source>
        <dbReference type="EMBL" id="KOO69896.1"/>
    </source>
</evidence>
<organism evidence="2 3">
    <name type="scientific">Xylanibacter rarus</name>
    <dbReference type="NCBI Taxonomy" id="1676614"/>
    <lineage>
        <taxon>Bacteria</taxon>
        <taxon>Pseudomonadati</taxon>
        <taxon>Bacteroidota</taxon>
        <taxon>Bacteroidia</taxon>
        <taxon>Bacteroidales</taxon>
        <taxon>Prevotellaceae</taxon>
        <taxon>Xylanibacter</taxon>
    </lineage>
</organism>
<evidence type="ECO:0000313" key="3">
    <source>
        <dbReference type="Proteomes" id="UP000036951"/>
    </source>
</evidence>
<accession>A0A8E1R244</accession>
<dbReference type="AlphaFoldDB" id="A0A8E1R244"/>
<keyword evidence="1" id="KW-0175">Coiled coil</keyword>